<feature type="domain" description="Glycoside hydrolase family 31 TIM barrel" evidence="4">
    <location>
        <begin position="213"/>
        <end position="547"/>
    </location>
</feature>
<dbReference type="InterPro" id="IPR000322">
    <property type="entry name" value="Glyco_hydro_31_TIM"/>
</dbReference>
<comment type="caution">
    <text evidence="6">The sequence shown here is derived from an EMBL/GenBank/DDBJ whole genome shotgun (WGS) entry which is preliminary data.</text>
</comment>
<feature type="compositionally biased region" description="Basic and acidic residues" evidence="3">
    <location>
        <begin position="749"/>
        <end position="759"/>
    </location>
</feature>
<name>A0ABR1WT12_9PEZI</name>
<accession>A0ABR1WT12</accession>
<dbReference type="InterPro" id="IPR017853">
    <property type="entry name" value="GH"/>
</dbReference>
<proteinExistence type="inferred from homology"/>
<organism evidence="6 7">
    <name type="scientific">Apiospora phragmitis</name>
    <dbReference type="NCBI Taxonomy" id="2905665"/>
    <lineage>
        <taxon>Eukaryota</taxon>
        <taxon>Fungi</taxon>
        <taxon>Dikarya</taxon>
        <taxon>Ascomycota</taxon>
        <taxon>Pezizomycotina</taxon>
        <taxon>Sordariomycetes</taxon>
        <taxon>Xylariomycetidae</taxon>
        <taxon>Amphisphaeriales</taxon>
        <taxon>Apiosporaceae</taxon>
        <taxon>Apiospora</taxon>
    </lineage>
</organism>
<dbReference type="SUPFAM" id="SSF51011">
    <property type="entry name" value="Glycosyl hydrolase domain"/>
    <property type="match status" value="1"/>
</dbReference>
<feature type="region of interest" description="Disordered" evidence="3">
    <location>
        <begin position="615"/>
        <end position="634"/>
    </location>
</feature>
<dbReference type="Gene3D" id="2.60.40.1760">
    <property type="entry name" value="glycosyl hydrolase (family 31)"/>
    <property type="match status" value="1"/>
</dbReference>
<dbReference type="GeneID" id="92085709"/>
<dbReference type="PANTHER" id="PTHR43863:SF2">
    <property type="entry name" value="MALTASE-GLUCOAMYLASE"/>
    <property type="match status" value="1"/>
</dbReference>
<dbReference type="InterPro" id="IPR013780">
    <property type="entry name" value="Glyco_hydro_b"/>
</dbReference>
<dbReference type="InterPro" id="IPR048395">
    <property type="entry name" value="Glyco_hydro_31_C"/>
</dbReference>
<evidence type="ECO:0000256" key="2">
    <source>
        <dbReference type="RuleBase" id="RU361185"/>
    </source>
</evidence>
<dbReference type="Proteomes" id="UP001480595">
    <property type="component" value="Unassembled WGS sequence"/>
</dbReference>
<dbReference type="CDD" id="cd06591">
    <property type="entry name" value="GH31_xylosidase_XylS"/>
    <property type="match status" value="1"/>
</dbReference>
<keyword evidence="2" id="KW-0326">Glycosidase</keyword>
<evidence type="ECO:0000256" key="3">
    <source>
        <dbReference type="SAM" id="MobiDB-lite"/>
    </source>
</evidence>
<dbReference type="InterPro" id="IPR051816">
    <property type="entry name" value="Glycosyl_Hydrolase_31"/>
</dbReference>
<evidence type="ECO:0000313" key="6">
    <source>
        <dbReference type="EMBL" id="KAK8086263.1"/>
    </source>
</evidence>
<sequence>MLYEEDGRLVFRYDAEKLWIEPWGPNAFRIRATKAGEMPLQDKTASITNGNITATISKLGKLTVHDAGGTVLLEEYRRTRRDLLDPKCSSLEVEAREFRPITGGDYQVTSRFESLDPRERIYGMGQYQQPYLDLKGSDLELAHRNSQASVPFALSSRGYGFLWNCPSVGRAVFGKNVMSFEASSSPVLDYWVVAGDTPAQIVEAYADVTGKVPMMPEYGLGFWQCKLRYQTQEELLGVAREYRKRNLPIDLIVIDFFHWPLQGEWNFDPTYWPDPDAMIKELKELKIELMVSIWPTVDKRSENYEEMVEQGHLIRAERGIRTAMNFQGETVHFDATNPAARDYVWRKAKQNYHDKGIRVFWLDEAEPEYSVYDFDNYRYHAGPNVAVGNVYPRDYARAFHEGQTAAGQAAVVNLLRCAWAGSQRYAALVWSGDIASSWGSFRSQLAAGLNMGLAGIPWWTTDIGGFHGGDPADPAFRELLVRWFQWGAFCPVMRLHGDREPQQPQHGTTGGAGCRSGAANEVWSFGDEAYGILKKYMHIREDMRDYTRSLMRQSHETGAPIMRPLFYDFPTDPKCWEVEQQYMFGWKYMCCPVLQPGKRKMTVYLPKGPEGLSAGSKWNLTQGDGADADNIGPEDGLVPYPIGAAVHRNNDIYSDHAASSVTLDESPPRSSAPSSCSQAAALRENLQTPPKRRELPYVSPNINNIIRKFIIPDYQPNGAGAGGGAPQDAAASGEKTTTQLAGTPLDYVEAARQEEDSRI</sequence>
<feature type="region of interest" description="Disordered" evidence="3">
    <location>
        <begin position="717"/>
        <end position="759"/>
    </location>
</feature>
<dbReference type="GO" id="GO:0016787">
    <property type="term" value="F:hydrolase activity"/>
    <property type="evidence" value="ECO:0007669"/>
    <property type="project" value="UniProtKB-KW"/>
</dbReference>
<dbReference type="InterPro" id="IPR011013">
    <property type="entry name" value="Gal_mutarotase_sf_dom"/>
</dbReference>
<dbReference type="EMBL" id="JAQQWL010000002">
    <property type="protein sequence ID" value="KAK8086263.1"/>
    <property type="molecule type" value="Genomic_DNA"/>
</dbReference>
<evidence type="ECO:0000313" key="7">
    <source>
        <dbReference type="Proteomes" id="UP001480595"/>
    </source>
</evidence>
<evidence type="ECO:0000259" key="4">
    <source>
        <dbReference type="Pfam" id="PF01055"/>
    </source>
</evidence>
<dbReference type="RefSeq" id="XP_066720787.1">
    <property type="nucleotide sequence ID" value="XM_066852646.1"/>
</dbReference>
<protein>
    <submittedName>
        <fullName evidence="6">Glycoside hydrolase family 31 protein</fullName>
    </submittedName>
</protein>
<gene>
    <name evidence="6" type="ORF">PG994_001237</name>
</gene>
<keyword evidence="7" id="KW-1185">Reference proteome</keyword>
<dbReference type="SUPFAM" id="SSF74650">
    <property type="entry name" value="Galactose mutarotase-like"/>
    <property type="match status" value="1"/>
</dbReference>
<evidence type="ECO:0000256" key="1">
    <source>
        <dbReference type="ARBA" id="ARBA00007806"/>
    </source>
</evidence>
<dbReference type="SUPFAM" id="SSF51445">
    <property type="entry name" value="(Trans)glycosidases"/>
    <property type="match status" value="1"/>
</dbReference>
<evidence type="ECO:0000259" key="5">
    <source>
        <dbReference type="Pfam" id="PF21365"/>
    </source>
</evidence>
<feature type="domain" description="Glycosyl hydrolase family 31 C-terminal" evidence="5">
    <location>
        <begin position="558"/>
        <end position="608"/>
    </location>
</feature>
<comment type="similarity">
    <text evidence="1 2">Belongs to the glycosyl hydrolase 31 family.</text>
</comment>
<dbReference type="PANTHER" id="PTHR43863">
    <property type="entry name" value="HYDROLASE, PUTATIVE (AFU_ORTHOLOGUE AFUA_1G03140)-RELATED"/>
    <property type="match status" value="1"/>
</dbReference>
<dbReference type="CDD" id="cd14752">
    <property type="entry name" value="GH31_N"/>
    <property type="match status" value="1"/>
</dbReference>
<keyword evidence="2 6" id="KW-0378">Hydrolase</keyword>
<dbReference type="Gene3D" id="2.60.40.1180">
    <property type="entry name" value="Golgi alpha-mannosidase II"/>
    <property type="match status" value="1"/>
</dbReference>
<reference evidence="6 7" key="1">
    <citation type="submission" date="2023-01" db="EMBL/GenBank/DDBJ databases">
        <title>Analysis of 21 Apiospora genomes using comparative genomics revels a genus with tremendous synthesis potential of carbohydrate active enzymes and secondary metabolites.</title>
        <authorList>
            <person name="Sorensen T."/>
        </authorList>
    </citation>
    <scope>NUCLEOTIDE SEQUENCE [LARGE SCALE GENOMIC DNA]</scope>
    <source>
        <strain evidence="6 7">CBS 135458</strain>
    </source>
</reference>
<dbReference type="Gene3D" id="3.20.20.80">
    <property type="entry name" value="Glycosidases"/>
    <property type="match status" value="1"/>
</dbReference>
<dbReference type="Pfam" id="PF21365">
    <property type="entry name" value="Glyco_hydro_31_3rd"/>
    <property type="match status" value="1"/>
</dbReference>
<dbReference type="Pfam" id="PF01055">
    <property type="entry name" value="Glyco_hydro_31_2nd"/>
    <property type="match status" value="1"/>
</dbReference>